<dbReference type="AlphaFoldDB" id="A0A2P2MYR8"/>
<accession>A0A2P2MYR8</accession>
<evidence type="ECO:0000313" key="1">
    <source>
        <dbReference type="EMBL" id="MBX35353.1"/>
    </source>
</evidence>
<name>A0A2P2MYR8_RHIMU</name>
<dbReference type="EMBL" id="GGEC01054869">
    <property type="protein sequence ID" value="MBX35353.1"/>
    <property type="molecule type" value="Transcribed_RNA"/>
</dbReference>
<sequence length="43" mass="5057">MYTRIHLNSVTLPSHIFHSCRKFLHIHSKKGIPVHKAPILWDP</sequence>
<protein>
    <submittedName>
        <fullName evidence="1">Uncharacterized protein</fullName>
    </submittedName>
</protein>
<organism evidence="1">
    <name type="scientific">Rhizophora mucronata</name>
    <name type="common">Asiatic mangrove</name>
    <dbReference type="NCBI Taxonomy" id="61149"/>
    <lineage>
        <taxon>Eukaryota</taxon>
        <taxon>Viridiplantae</taxon>
        <taxon>Streptophyta</taxon>
        <taxon>Embryophyta</taxon>
        <taxon>Tracheophyta</taxon>
        <taxon>Spermatophyta</taxon>
        <taxon>Magnoliopsida</taxon>
        <taxon>eudicotyledons</taxon>
        <taxon>Gunneridae</taxon>
        <taxon>Pentapetalae</taxon>
        <taxon>rosids</taxon>
        <taxon>fabids</taxon>
        <taxon>Malpighiales</taxon>
        <taxon>Rhizophoraceae</taxon>
        <taxon>Rhizophora</taxon>
    </lineage>
</organism>
<proteinExistence type="predicted"/>
<reference evidence="1" key="1">
    <citation type="submission" date="2018-02" db="EMBL/GenBank/DDBJ databases">
        <title>Rhizophora mucronata_Transcriptome.</title>
        <authorList>
            <person name="Meera S.P."/>
            <person name="Sreeshan A."/>
            <person name="Augustine A."/>
        </authorList>
    </citation>
    <scope>NUCLEOTIDE SEQUENCE</scope>
    <source>
        <tissue evidence="1">Leaf</tissue>
    </source>
</reference>